<dbReference type="GO" id="GO:0016020">
    <property type="term" value="C:membrane"/>
    <property type="evidence" value="ECO:0007669"/>
    <property type="project" value="UniProtKB-SubCell"/>
</dbReference>
<evidence type="ECO:0000256" key="5">
    <source>
        <dbReference type="SAM" id="Phobius"/>
    </source>
</evidence>
<sequence length="289" mass="33042">MKTTKTKNSFNLKNKSKIAFQLFRLISKSFYKNFRGPIFTYVVPVFFTIIFYYLFSSDLVVNKGSAILGYVVLPCLTTIINLSGSIVEWKNSIFLKRMETTGISRKTFILTIWLFYFLVGFSGVCLELIIGLIIGGNDVIELYKNMNWGFFILAVSLICLMSIGLATLLGGNLNDEGANQGIALMIYFLCIFFSGVMLDPRLYESTTALRIFTYFIPLKYPVFLLLFSQYSDGDWKNAGFNNGIWDNRQNPEPLYQNFTSTWQPIVGAILIIGLLFLISTLTFKWHRKN</sequence>
<evidence type="ECO:0000256" key="1">
    <source>
        <dbReference type="ARBA" id="ARBA00004141"/>
    </source>
</evidence>
<feature type="domain" description="ABC-2 type transporter transmembrane" evidence="6">
    <location>
        <begin position="69"/>
        <end position="279"/>
    </location>
</feature>
<dbReference type="RefSeq" id="WP_134297948.1">
    <property type="nucleotide sequence ID" value="NZ_CP038013.1"/>
</dbReference>
<keyword evidence="4 5" id="KW-0472">Membrane</keyword>
<dbReference type="OrthoDB" id="388470at2"/>
<feature type="transmembrane region" description="Helical" evidence="5">
    <location>
        <begin position="38"/>
        <end position="55"/>
    </location>
</feature>
<feature type="transmembrane region" description="Helical" evidence="5">
    <location>
        <begin position="108"/>
        <end position="136"/>
    </location>
</feature>
<feature type="transmembrane region" description="Helical" evidence="5">
    <location>
        <begin position="67"/>
        <end position="87"/>
    </location>
</feature>
<accession>A0A4P7AKE0</accession>
<dbReference type="InterPro" id="IPR013525">
    <property type="entry name" value="ABC2_TM"/>
</dbReference>
<gene>
    <name evidence="7" type="ORF">SGLAD_v1c08310</name>
</gene>
<keyword evidence="3 5" id="KW-1133">Transmembrane helix</keyword>
<protein>
    <submittedName>
        <fullName evidence="7">ABC transporter permease</fullName>
    </submittedName>
</protein>
<name>A0A4P7AKE0_9MOLU</name>
<dbReference type="KEGG" id="sgq:SGLAD_v1c08310"/>
<dbReference type="EMBL" id="CP038013">
    <property type="protein sequence ID" value="QBQ08030.1"/>
    <property type="molecule type" value="Genomic_DNA"/>
</dbReference>
<feature type="transmembrane region" description="Helical" evidence="5">
    <location>
        <begin position="181"/>
        <end position="198"/>
    </location>
</feature>
<evidence type="ECO:0000256" key="3">
    <source>
        <dbReference type="ARBA" id="ARBA00022989"/>
    </source>
</evidence>
<dbReference type="Proteomes" id="UP000294309">
    <property type="component" value="Chromosome"/>
</dbReference>
<reference evidence="7 8" key="1">
    <citation type="submission" date="2019-03" db="EMBL/GenBank/DDBJ databases">
        <title>Complete genome sequence of Spiroplasma gladiatoris TG-1 (DSM 22552).</title>
        <authorList>
            <person name="Lin Y.-C."/>
            <person name="Chou L."/>
            <person name="Kuo C.-H."/>
        </authorList>
    </citation>
    <scope>NUCLEOTIDE SEQUENCE [LARGE SCALE GENOMIC DNA]</scope>
    <source>
        <strain evidence="7 8">TG-1</strain>
    </source>
</reference>
<evidence type="ECO:0000313" key="8">
    <source>
        <dbReference type="Proteomes" id="UP000294309"/>
    </source>
</evidence>
<comment type="subcellular location">
    <subcellularLocation>
        <location evidence="1">Membrane</location>
        <topology evidence="1">Multi-pass membrane protein</topology>
    </subcellularLocation>
</comment>
<evidence type="ECO:0000256" key="2">
    <source>
        <dbReference type="ARBA" id="ARBA00022692"/>
    </source>
</evidence>
<proteinExistence type="predicted"/>
<dbReference type="AlphaFoldDB" id="A0A4P7AKE0"/>
<organism evidence="7 8">
    <name type="scientific">Spiroplasma gladiatoris</name>
    <dbReference type="NCBI Taxonomy" id="2143"/>
    <lineage>
        <taxon>Bacteria</taxon>
        <taxon>Bacillati</taxon>
        <taxon>Mycoplasmatota</taxon>
        <taxon>Mollicutes</taxon>
        <taxon>Entomoplasmatales</taxon>
        <taxon>Spiroplasmataceae</taxon>
        <taxon>Spiroplasma</taxon>
    </lineage>
</organism>
<keyword evidence="2 5" id="KW-0812">Transmembrane</keyword>
<evidence type="ECO:0000313" key="7">
    <source>
        <dbReference type="EMBL" id="QBQ08030.1"/>
    </source>
</evidence>
<evidence type="ECO:0000256" key="4">
    <source>
        <dbReference type="ARBA" id="ARBA00023136"/>
    </source>
</evidence>
<keyword evidence="8" id="KW-1185">Reference proteome</keyword>
<feature type="transmembrane region" description="Helical" evidence="5">
    <location>
        <begin position="148"/>
        <end position="169"/>
    </location>
</feature>
<evidence type="ECO:0000259" key="6">
    <source>
        <dbReference type="Pfam" id="PF12698"/>
    </source>
</evidence>
<dbReference type="GO" id="GO:0140359">
    <property type="term" value="F:ABC-type transporter activity"/>
    <property type="evidence" value="ECO:0007669"/>
    <property type="project" value="InterPro"/>
</dbReference>
<dbReference type="Pfam" id="PF12698">
    <property type="entry name" value="ABC2_membrane_3"/>
    <property type="match status" value="1"/>
</dbReference>
<feature type="transmembrane region" description="Helical" evidence="5">
    <location>
        <begin position="262"/>
        <end position="283"/>
    </location>
</feature>